<reference evidence="3 4" key="1">
    <citation type="journal article" date="2018" name="Front. Microbiol.">
        <title>Novel Insights Into Bacterial Dimethylsulfoniopropionate Catabolism in the East China Sea.</title>
        <authorList>
            <person name="Liu J."/>
            <person name="Liu J."/>
            <person name="Zhang S.H."/>
            <person name="Liang J."/>
            <person name="Lin H."/>
            <person name="Song D."/>
            <person name="Yang G.P."/>
            <person name="Todd J.D."/>
            <person name="Zhang X.H."/>
        </authorList>
    </citation>
    <scope>NUCLEOTIDE SEQUENCE [LARGE SCALE GENOMIC DNA]</scope>
    <source>
        <strain evidence="3 4">ZYFD042</strain>
    </source>
</reference>
<dbReference type="Gene3D" id="3.90.25.10">
    <property type="entry name" value="UDP-galactose 4-epimerase, domain 1"/>
    <property type="match status" value="1"/>
</dbReference>
<sequence>MPALTGRHVLVTGVTGFVGRILAAQLIERGAKVTGVATQVESVPGVDVRAHDLASLPIDPDGIDDVIHLAGLAAVGPSFDDPQRYLSANSAMMTNVAEPLLRSGRECRVVVVSSGAVYGAGDGMPLTEDSPMVFGSPYAVSKVLVENQAAYYRSRGLSTVVARPFNHIGPGQRTGFIVPDLALRLRELPAGAVLRAGNLDARRDYTDVRDVAAAYVRLLEADEPAHAVYNVASGVSRSGWDVLDHLIVALGVNRPEVETAVSRAFDPSVVVGDAGRLREETGWAPTVSFEKSIADYVASR</sequence>
<comment type="similarity">
    <text evidence="1">Belongs to the NAD(P)-dependent epimerase/dehydratase family.</text>
</comment>
<dbReference type="InterPro" id="IPR001509">
    <property type="entry name" value="Epimerase_deHydtase"/>
</dbReference>
<name>A0A3S3P4X1_9MICO</name>
<dbReference type="SUPFAM" id="SSF51735">
    <property type="entry name" value="NAD(P)-binding Rossmann-fold domains"/>
    <property type="match status" value="1"/>
</dbReference>
<dbReference type="OrthoDB" id="9801785at2"/>
<organism evidence="3 4">
    <name type="scientific">Microbacterium enclense</name>
    <dbReference type="NCBI Taxonomy" id="993073"/>
    <lineage>
        <taxon>Bacteria</taxon>
        <taxon>Bacillati</taxon>
        <taxon>Actinomycetota</taxon>
        <taxon>Actinomycetes</taxon>
        <taxon>Micrococcales</taxon>
        <taxon>Microbacteriaceae</taxon>
        <taxon>Microbacterium</taxon>
    </lineage>
</organism>
<dbReference type="PANTHER" id="PTHR43000">
    <property type="entry name" value="DTDP-D-GLUCOSE 4,6-DEHYDRATASE-RELATED"/>
    <property type="match status" value="1"/>
</dbReference>
<proteinExistence type="inferred from homology"/>
<dbReference type="Proteomes" id="UP000285970">
    <property type="component" value="Unassembled WGS sequence"/>
</dbReference>
<dbReference type="AlphaFoldDB" id="A0A3S3P4X1"/>
<accession>A0A3S3P4X1</accession>
<evidence type="ECO:0000313" key="3">
    <source>
        <dbReference type="EMBL" id="RWR19190.1"/>
    </source>
</evidence>
<feature type="domain" description="NAD-dependent epimerase/dehydratase" evidence="2">
    <location>
        <begin position="9"/>
        <end position="232"/>
    </location>
</feature>
<dbReference type="Gene3D" id="3.40.50.720">
    <property type="entry name" value="NAD(P)-binding Rossmann-like Domain"/>
    <property type="match status" value="1"/>
</dbReference>
<dbReference type="Pfam" id="PF01370">
    <property type="entry name" value="Epimerase"/>
    <property type="match status" value="1"/>
</dbReference>
<gene>
    <name evidence="3" type="ORF">D8Y23_08230</name>
</gene>
<evidence type="ECO:0000313" key="4">
    <source>
        <dbReference type="Proteomes" id="UP000285970"/>
    </source>
</evidence>
<dbReference type="RefSeq" id="WP_128217667.1">
    <property type="nucleotide sequence ID" value="NZ_RBZY01000024.1"/>
</dbReference>
<dbReference type="InterPro" id="IPR036291">
    <property type="entry name" value="NAD(P)-bd_dom_sf"/>
</dbReference>
<evidence type="ECO:0000256" key="1">
    <source>
        <dbReference type="ARBA" id="ARBA00007637"/>
    </source>
</evidence>
<comment type="caution">
    <text evidence="3">The sequence shown here is derived from an EMBL/GenBank/DDBJ whole genome shotgun (WGS) entry which is preliminary data.</text>
</comment>
<evidence type="ECO:0000259" key="2">
    <source>
        <dbReference type="Pfam" id="PF01370"/>
    </source>
</evidence>
<protein>
    <submittedName>
        <fullName evidence="3">NAD-dependent epimerase/dehydratase family protein</fullName>
    </submittedName>
</protein>
<dbReference type="EMBL" id="RBZY01000024">
    <property type="protein sequence ID" value="RWR19190.1"/>
    <property type="molecule type" value="Genomic_DNA"/>
</dbReference>